<keyword evidence="1" id="KW-0175">Coiled coil</keyword>
<dbReference type="Proteomes" id="UP000053447">
    <property type="component" value="Unassembled WGS sequence"/>
</dbReference>
<dbReference type="OrthoDB" id="5386950at2759"/>
<feature type="coiled-coil region" evidence="1">
    <location>
        <begin position="86"/>
        <end position="127"/>
    </location>
</feature>
<sequence>MEDIIQELNKSIFIAKQRLNYEILKTTTTKIHMQEENRYTRLKIMTLNNEKNELLQSEMKFKNIAKDLTEKNQALQNHFFLIEQENKKLKSKILEYQKKLDNFKIELKKEKNKLQLLQNNLLEKTTLEHEKNMRKSNLKNKKKISNQIIKTINENTNSSNTHIIEETKSKSIKSKIKKKSDQISKIENNQITENLSDKYQELKDTYIHDINSSTLSLKTIKELKSDPTLSTFSITPFLDRTNINTKNPFFSPLQSNNSIKSSTLKKDKSKIQKLISRKKRKLGTIGKTLFDETPKGLTNIGFLQNISPLKHGGKMTIQPLTIKENQ</sequence>
<accession>A0A0W4ZNJ9</accession>
<evidence type="ECO:0000313" key="2">
    <source>
        <dbReference type="EMBL" id="KTW29945.1"/>
    </source>
</evidence>
<reference evidence="3" key="1">
    <citation type="journal article" date="2016" name="Nat. Commun.">
        <title>Genome analysis of three Pneumocystis species reveals adaptation mechanisms to life exclusively in mammalian hosts.</title>
        <authorList>
            <person name="Ma L."/>
            <person name="Chen Z."/>
            <person name="Huang D.W."/>
            <person name="Kutty G."/>
            <person name="Ishihara M."/>
            <person name="Wang H."/>
            <person name="Abouelleil A."/>
            <person name="Bishop L."/>
            <person name="Davey E."/>
            <person name="Deng R."/>
            <person name="Deng X."/>
            <person name="Fan L."/>
            <person name="Fantoni G."/>
            <person name="Fitzgerald M."/>
            <person name="Gogineni E."/>
            <person name="Goldberg J.M."/>
            <person name="Handley G."/>
            <person name="Hu X."/>
            <person name="Huber C."/>
            <person name="Jiao X."/>
            <person name="Jones K."/>
            <person name="Levin J.Z."/>
            <person name="Liu Y."/>
            <person name="Macdonald P."/>
            <person name="Melnikov A."/>
            <person name="Raley C."/>
            <person name="Sassi M."/>
            <person name="Sherman B.T."/>
            <person name="Song X."/>
            <person name="Sykes S."/>
            <person name="Tran B."/>
            <person name="Walsh L."/>
            <person name="Xia Y."/>
            <person name="Yang J."/>
            <person name="Young S."/>
            <person name="Zeng Q."/>
            <person name="Zheng X."/>
            <person name="Stephens R."/>
            <person name="Nusbaum C."/>
            <person name="Birren B.W."/>
            <person name="Azadi P."/>
            <person name="Lempicki R.A."/>
            <person name="Cuomo C.A."/>
            <person name="Kovacs J.A."/>
        </authorList>
    </citation>
    <scope>NUCLEOTIDE SEQUENCE [LARGE SCALE GENOMIC DNA]</scope>
    <source>
        <strain evidence="3">RU7</strain>
    </source>
</reference>
<protein>
    <submittedName>
        <fullName evidence="2">Uncharacterized protein</fullName>
    </submittedName>
</protein>
<dbReference type="RefSeq" id="XP_018229506.1">
    <property type="nucleotide sequence ID" value="XM_018374152.1"/>
</dbReference>
<name>A0A0W4ZNJ9_PNEJ7</name>
<organism evidence="2 3">
    <name type="scientific">Pneumocystis jirovecii (strain RU7)</name>
    <name type="common">Human pneumocystis pneumonia agent</name>
    <dbReference type="NCBI Taxonomy" id="1408657"/>
    <lineage>
        <taxon>Eukaryota</taxon>
        <taxon>Fungi</taxon>
        <taxon>Dikarya</taxon>
        <taxon>Ascomycota</taxon>
        <taxon>Taphrinomycotina</taxon>
        <taxon>Pneumocystomycetes</taxon>
        <taxon>Pneumocystaceae</taxon>
        <taxon>Pneumocystis</taxon>
    </lineage>
</organism>
<gene>
    <name evidence="2" type="ORF">T551_01889</name>
</gene>
<comment type="caution">
    <text evidence="2">The sequence shown here is derived from an EMBL/GenBank/DDBJ whole genome shotgun (WGS) entry which is preliminary data.</text>
</comment>
<dbReference type="EMBL" id="LFWA01000008">
    <property type="protein sequence ID" value="KTW29945.1"/>
    <property type="molecule type" value="Genomic_DNA"/>
</dbReference>
<dbReference type="AlphaFoldDB" id="A0A0W4ZNJ9"/>
<evidence type="ECO:0000256" key="1">
    <source>
        <dbReference type="SAM" id="Coils"/>
    </source>
</evidence>
<evidence type="ECO:0000313" key="3">
    <source>
        <dbReference type="Proteomes" id="UP000053447"/>
    </source>
</evidence>
<dbReference type="GeneID" id="28940407"/>
<keyword evidence="3" id="KW-1185">Reference proteome</keyword>
<dbReference type="VEuPathDB" id="FungiDB:T551_01889"/>
<proteinExistence type="predicted"/>